<dbReference type="InterPro" id="IPR050109">
    <property type="entry name" value="HTH-type_TetR-like_transc_reg"/>
</dbReference>
<dbReference type="InterPro" id="IPR023772">
    <property type="entry name" value="DNA-bd_HTH_TetR-type_CS"/>
</dbReference>
<dbReference type="FunFam" id="1.10.10.60:FF:000141">
    <property type="entry name" value="TetR family transcriptional regulator"/>
    <property type="match status" value="1"/>
</dbReference>
<evidence type="ECO:0000256" key="2">
    <source>
        <dbReference type="ARBA" id="ARBA00023125"/>
    </source>
</evidence>
<gene>
    <name evidence="6" type="ORF">MJA45_23690</name>
</gene>
<dbReference type="InterPro" id="IPR036271">
    <property type="entry name" value="Tet_transcr_reg_TetR-rel_C_sf"/>
</dbReference>
<dbReference type="SUPFAM" id="SSF46689">
    <property type="entry name" value="Homeodomain-like"/>
    <property type="match status" value="1"/>
</dbReference>
<dbReference type="EMBL" id="CP130318">
    <property type="protein sequence ID" value="WNQ10589.1"/>
    <property type="molecule type" value="Genomic_DNA"/>
</dbReference>
<dbReference type="PROSITE" id="PS01081">
    <property type="entry name" value="HTH_TETR_1"/>
    <property type="match status" value="1"/>
</dbReference>
<dbReference type="GO" id="GO:0045892">
    <property type="term" value="P:negative regulation of DNA-templated transcription"/>
    <property type="evidence" value="ECO:0007669"/>
    <property type="project" value="UniProtKB-ARBA"/>
</dbReference>
<dbReference type="PRINTS" id="PR00455">
    <property type="entry name" value="HTHTETR"/>
</dbReference>
<evidence type="ECO:0000256" key="1">
    <source>
        <dbReference type="ARBA" id="ARBA00023015"/>
    </source>
</evidence>
<accession>A0AA96RGZ8</accession>
<name>A0AA96RGZ8_9BACL</name>
<evidence type="ECO:0000313" key="6">
    <source>
        <dbReference type="EMBL" id="WNQ10589.1"/>
    </source>
</evidence>
<dbReference type="InterPro" id="IPR009057">
    <property type="entry name" value="Homeodomain-like_sf"/>
</dbReference>
<feature type="domain" description="HTH tetR-type" evidence="5">
    <location>
        <begin position="2"/>
        <end position="62"/>
    </location>
</feature>
<dbReference type="PROSITE" id="PS50977">
    <property type="entry name" value="HTH_TETR_2"/>
    <property type="match status" value="1"/>
</dbReference>
<dbReference type="GO" id="GO:0003700">
    <property type="term" value="F:DNA-binding transcription factor activity"/>
    <property type="evidence" value="ECO:0007669"/>
    <property type="project" value="TreeGrafter"/>
</dbReference>
<keyword evidence="2 4" id="KW-0238">DNA-binding</keyword>
<protein>
    <submittedName>
        <fullName evidence="6">TetR/AcrR family transcriptional regulator</fullName>
    </submittedName>
</protein>
<dbReference type="Gene3D" id="1.10.357.10">
    <property type="entry name" value="Tetracycline Repressor, domain 2"/>
    <property type="match status" value="1"/>
</dbReference>
<evidence type="ECO:0000313" key="7">
    <source>
        <dbReference type="Proteomes" id="UP001305702"/>
    </source>
</evidence>
<organism evidence="6 7">
    <name type="scientific">Paenibacillus aurantius</name>
    <dbReference type="NCBI Taxonomy" id="2918900"/>
    <lineage>
        <taxon>Bacteria</taxon>
        <taxon>Bacillati</taxon>
        <taxon>Bacillota</taxon>
        <taxon>Bacilli</taxon>
        <taxon>Bacillales</taxon>
        <taxon>Paenibacillaceae</taxon>
        <taxon>Paenibacillus</taxon>
    </lineage>
</organism>
<dbReference type="Pfam" id="PF00440">
    <property type="entry name" value="TetR_N"/>
    <property type="match status" value="1"/>
</dbReference>
<keyword evidence="7" id="KW-1185">Reference proteome</keyword>
<dbReference type="AlphaFoldDB" id="A0AA96RGZ8"/>
<dbReference type="InterPro" id="IPR001647">
    <property type="entry name" value="HTH_TetR"/>
</dbReference>
<keyword evidence="1" id="KW-0805">Transcription regulation</keyword>
<dbReference type="Gene3D" id="1.10.10.60">
    <property type="entry name" value="Homeodomain-like"/>
    <property type="match status" value="1"/>
</dbReference>
<dbReference type="KEGG" id="paun:MJA45_23690"/>
<evidence type="ECO:0000256" key="4">
    <source>
        <dbReference type="PROSITE-ProRule" id="PRU00335"/>
    </source>
</evidence>
<proteinExistence type="predicted"/>
<dbReference type="GO" id="GO:0000976">
    <property type="term" value="F:transcription cis-regulatory region binding"/>
    <property type="evidence" value="ECO:0007669"/>
    <property type="project" value="TreeGrafter"/>
</dbReference>
<keyword evidence="3" id="KW-0804">Transcription</keyword>
<feature type="DNA-binding region" description="H-T-H motif" evidence="4">
    <location>
        <begin position="25"/>
        <end position="44"/>
    </location>
</feature>
<dbReference type="PANTHER" id="PTHR30055:SF226">
    <property type="entry name" value="HTH-TYPE TRANSCRIPTIONAL REGULATOR PKSA"/>
    <property type="match status" value="1"/>
</dbReference>
<reference evidence="6 7" key="1">
    <citation type="submission" date="2022-02" db="EMBL/GenBank/DDBJ databases">
        <title>Paenibacillus sp. MBLB1776 Whole Genome Shotgun Sequencing.</title>
        <authorList>
            <person name="Hwang C.Y."/>
            <person name="Cho E.-S."/>
            <person name="Seo M.-J."/>
        </authorList>
    </citation>
    <scope>NUCLEOTIDE SEQUENCE [LARGE SCALE GENOMIC DNA]</scope>
    <source>
        <strain evidence="6 7">MBLB1776</strain>
    </source>
</reference>
<sequence>MNDKKKSILEAAIRCFARKGYHAASIQDIVEELGISKGSLYFYFTSKEDLLLSVYQYYGDMIMQLQAERPQEGRLSPRERLVRLILRQVEFLQEHRSFLCMQMQEKPLSLNDELRRLLFGLRAGILDSHRRRIVAAYGEEAEPYALDGATLLGGMLSEYLFYILFYDKVLDPEQLAEFIVDRVDDTMTGMMGKARPPLLGEAVLAELLEGAGGQAPGRVPAWKEAVRELRALIEAWNGSGEGDPSRAEEALASLRLLEEEAAKPEPQPVLIKGMLALLKDQRIPGLKKAIGKLEGLL</sequence>
<evidence type="ECO:0000256" key="3">
    <source>
        <dbReference type="ARBA" id="ARBA00023163"/>
    </source>
</evidence>
<dbReference type="RefSeq" id="WP_315604363.1">
    <property type="nucleotide sequence ID" value="NZ_CP130318.1"/>
</dbReference>
<dbReference type="SUPFAM" id="SSF48498">
    <property type="entry name" value="Tetracyclin repressor-like, C-terminal domain"/>
    <property type="match status" value="1"/>
</dbReference>
<evidence type="ECO:0000259" key="5">
    <source>
        <dbReference type="PROSITE" id="PS50977"/>
    </source>
</evidence>
<dbReference type="PANTHER" id="PTHR30055">
    <property type="entry name" value="HTH-TYPE TRANSCRIPTIONAL REGULATOR RUTR"/>
    <property type="match status" value="1"/>
</dbReference>
<dbReference type="Proteomes" id="UP001305702">
    <property type="component" value="Chromosome"/>
</dbReference>